<feature type="transmembrane region" description="Helical" evidence="6">
    <location>
        <begin position="157"/>
        <end position="174"/>
    </location>
</feature>
<dbReference type="EMBL" id="LAZR01000001">
    <property type="protein sequence ID" value="KKO12922.1"/>
    <property type="molecule type" value="Genomic_DNA"/>
</dbReference>
<reference evidence="7" key="1">
    <citation type="journal article" date="2015" name="Nature">
        <title>Complex archaea that bridge the gap between prokaryotes and eukaryotes.</title>
        <authorList>
            <person name="Spang A."/>
            <person name="Saw J.H."/>
            <person name="Jorgensen S.L."/>
            <person name="Zaremba-Niedzwiedzka K."/>
            <person name="Martijn J."/>
            <person name="Lind A.E."/>
            <person name="van Eijk R."/>
            <person name="Schleper C."/>
            <person name="Guy L."/>
            <person name="Ettema T.J."/>
        </authorList>
    </citation>
    <scope>NUCLEOTIDE SEQUENCE</scope>
</reference>
<sequence length="410" mass="43041">MSDAANARAWYNNSGPGALVAAAFIGPGTVTVCTLAGVEFGYDLLWVMLLSVLATMVLQEMSARIGIVTGRGLTDVIRSQLHHQPLVRFIVLLMIVSAIVIGNAAYEAGNISGGRLGLETLLGIEPASGARWLSLLIGAIAFGLLFVGSYKVLERALIAMVILMSLAFVLAAVLTRPDMGALLQGLLAPSLNDANLLTILGLIGTTVVPYNLFLHASLVSEKWRSVDALPHARRDTFIAISVGGLVSMAIIVCAAAVNTSGIRNAADLALGLEPLFGNFAKYFLSLGLFAAGITSAITAPLAAAYVVRGCMGWPADLKHAGFRLVWMLILATGITFSSLGINPIEIIRFAQVANGLTLPVVVAIVLWIMNRSSVLGAHKNTPLNNLLGIIILTVTVALGSRTIIQVLGNL</sequence>
<feature type="transmembrane region" description="Helical" evidence="6">
    <location>
        <begin position="382"/>
        <end position="404"/>
    </location>
</feature>
<name>A0A0F9YKX5_9ZZZZ</name>
<dbReference type="NCBIfam" id="NF037982">
    <property type="entry name" value="Nramp_1"/>
    <property type="match status" value="1"/>
</dbReference>
<proteinExistence type="predicted"/>
<comment type="caution">
    <text evidence="7">The sequence shown here is derived from an EMBL/GenBank/DDBJ whole genome shotgun (WGS) entry which is preliminary data.</text>
</comment>
<dbReference type="GO" id="GO:0015086">
    <property type="term" value="F:cadmium ion transmembrane transporter activity"/>
    <property type="evidence" value="ECO:0007669"/>
    <property type="project" value="TreeGrafter"/>
</dbReference>
<feature type="transmembrane region" description="Helical" evidence="6">
    <location>
        <begin position="18"/>
        <end position="38"/>
    </location>
</feature>
<accession>A0A0F9YKX5</accession>
<evidence type="ECO:0000256" key="4">
    <source>
        <dbReference type="ARBA" id="ARBA00022989"/>
    </source>
</evidence>
<feature type="transmembrane region" description="Helical" evidence="6">
    <location>
        <begin position="132"/>
        <end position="150"/>
    </location>
</feature>
<dbReference type="PRINTS" id="PR00447">
    <property type="entry name" value="NATRESASSCMP"/>
</dbReference>
<feature type="transmembrane region" description="Helical" evidence="6">
    <location>
        <begin position="237"/>
        <end position="262"/>
    </location>
</feature>
<feature type="transmembrane region" description="Helical" evidence="6">
    <location>
        <begin position="347"/>
        <end position="370"/>
    </location>
</feature>
<evidence type="ECO:0000256" key="6">
    <source>
        <dbReference type="SAM" id="Phobius"/>
    </source>
</evidence>
<protein>
    <recommendedName>
        <fullName evidence="8">Manganese transporter</fullName>
    </recommendedName>
</protein>
<gene>
    <name evidence="7" type="ORF">LCGC14_0009390</name>
</gene>
<dbReference type="GO" id="GO:0005886">
    <property type="term" value="C:plasma membrane"/>
    <property type="evidence" value="ECO:0007669"/>
    <property type="project" value="TreeGrafter"/>
</dbReference>
<feature type="transmembrane region" description="Helical" evidence="6">
    <location>
        <begin position="44"/>
        <end position="65"/>
    </location>
</feature>
<comment type="subcellular location">
    <subcellularLocation>
        <location evidence="1">Membrane</location>
        <topology evidence="1">Multi-pass membrane protein</topology>
    </subcellularLocation>
</comment>
<keyword evidence="2" id="KW-0813">Transport</keyword>
<dbReference type="Pfam" id="PF01566">
    <property type="entry name" value="Nramp"/>
    <property type="match status" value="1"/>
</dbReference>
<feature type="transmembrane region" description="Helical" evidence="6">
    <location>
        <begin position="320"/>
        <end position="341"/>
    </location>
</feature>
<evidence type="ECO:0000256" key="2">
    <source>
        <dbReference type="ARBA" id="ARBA00022448"/>
    </source>
</evidence>
<evidence type="ECO:0000256" key="5">
    <source>
        <dbReference type="ARBA" id="ARBA00023136"/>
    </source>
</evidence>
<evidence type="ECO:0000256" key="1">
    <source>
        <dbReference type="ARBA" id="ARBA00004141"/>
    </source>
</evidence>
<dbReference type="GO" id="GO:0034755">
    <property type="term" value="P:iron ion transmembrane transport"/>
    <property type="evidence" value="ECO:0007669"/>
    <property type="project" value="TreeGrafter"/>
</dbReference>
<evidence type="ECO:0000256" key="3">
    <source>
        <dbReference type="ARBA" id="ARBA00022692"/>
    </source>
</evidence>
<evidence type="ECO:0000313" key="7">
    <source>
        <dbReference type="EMBL" id="KKO12922.1"/>
    </source>
</evidence>
<organism evidence="7">
    <name type="scientific">marine sediment metagenome</name>
    <dbReference type="NCBI Taxonomy" id="412755"/>
    <lineage>
        <taxon>unclassified sequences</taxon>
        <taxon>metagenomes</taxon>
        <taxon>ecological metagenomes</taxon>
    </lineage>
</organism>
<evidence type="ECO:0008006" key="8">
    <source>
        <dbReference type="Google" id="ProtNLM"/>
    </source>
</evidence>
<feature type="transmembrane region" description="Helical" evidence="6">
    <location>
        <begin position="282"/>
        <end position="308"/>
    </location>
</feature>
<feature type="transmembrane region" description="Helical" evidence="6">
    <location>
        <begin position="86"/>
        <end position="106"/>
    </location>
</feature>
<dbReference type="PANTHER" id="PTHR11706">
    <property type="entry name" value="SOLUTE CARRIER PROTEIN FAMILY 11 MEMBER"/>
    <property type="match status" value="1"/>
</dbReference>
<keyword evidence="5 6" id="KW-0472">Membrane</keyword>
<keyword evidence="4 6" id="KW-1133">Transmembrane helix</keyword>
<dbReference type="InterPro" id="IPR001046">
    <property type="entry name" value="NRAMP_fam"/>
</dbReference>
<dbReference type="AlphaFoldDB" id="A0A0F9YKX5"/>
<dbReference type="GO" id="GO:0005384">
    <property type="term" value="F:manganese ion transmembrane transporter activity"/>
    <property type="evidence" value="ECO:0007669"/>
    <property type="project" value="TreeGrafter"/>
</dbReference>
<feature type="transmembrane region" description="Helical" evidence="6">
    <location>
        <begin position="194"/>
        <end position="216"/>
    </location>
</feature>
<keyword evidence="3 6" id="KW-0812">Transmembrane</keyword>
<dbReference type="PANTHER" id="PTHR11706:SF33">
    <property type="entry name" value="NATURAL RESISTANCE-ASSOCIATED MACROPHAGE PROTEIN 2"/>
    <property type="match status" value="1"/>
</dbReference>